<protein>
    <submittedName>
        <fullName evidence="1">Uncharacterized protein</fullName>
    </submittedName>
</protein>
<organism evidence="1">
    <name type="scientific">uncultured Sulfurovum sp</name>
    <dbReference type="NCBI Taxonomy" id="269237"/>
    <lineage>
        <taxon>Bacteria</taxon>
        <taxon>Pseudomonadati</taxon>
        <taxon>Campylobacterota</taxon>
        <taxon>Epsilonproteobacteria</taxon>
        <taxon>Campylobacterales</taxon>
        <taxon>Sulfurovaceae</taxon>
        <taxon>Sulfurovum</taxon>
        <taxon>environmental samples</taxon>
    </lineage>
</organism>
<evidence type="ECO:0000313" key="1">
    <source>
        <dbReference type="EMBL" id="CAA6807295.1"/>
    </source>
</evidence>
<sequence length="46" mass="5361">MFFENSHFIRIVFVKTSAVNALNYDNIINSYVVIMYNIDIKGDTDD</sequence>
<dbReference type="EMBL" id="CACVAS010000047">
    <property type="protein sequence ID" value="CAA6807295.1"/>
    <property type="molecule type" value="Genomic_DNA"/>
</dbReference>
<name>A0A6S6SVI9_9BACT</name>
<dbReference type="AlphaFoldDB" id="A0A6S6SVI9"/>
<reference evidence="1" key="1">
    <citation type="submission" date="2020-01" db="EMBL/GenBank/DDBJ databases">
        <authorList>
            <person name="Meier V. D."/>
            <person name="Meier V D."/>
        </authorList>
    </citation>
    <scope>NUCLEOTIDE SEQUENCE</scope>
    <source>
        <strain evidence="1">HLG_WM_MAG_01</strain>
    </source>
</reference>
<accession>A0A6S6SVI9</accession>
<proteinExistence type="predicted"/>
<gene>
    <name evidence="1" type="ORF">HELGO_WM3281</name>
</gene>